<evidence type="ECO:0000256" key="3">
    <source>
        <dbReference type="ARBA" id="ARBA00022630"/>
    </source>
</evidence>
<organism evidence="7 8">
    <name type="scientific">Mycena sanguinolenta</name>
    <dbReference type="NCBI Taxonomy" id="230812"/>
    <lineage>
        <taxon>Eukaryota</taxon>
        <taxon>Fungi</taxon>
        <taxon>Dikarya</taxon>
        <taxon>Basidiomycota</taxon>
        <taxon>Agaricomycotina</taxon>
        <taxon>Agaricomycetes</taxon>
        <taxon>Agaricomycetidae</taxon>
        <taxon>Agaricales</taxon>
        <taxon>Marasmiineae</taxon>
        <taxon>Mycenaceae</taxon>
        <taxon>Mycena</taxon>
    </lineage>
</organism>
<keyword evidence="5" id="KW-0560">Oxidoreductase</keyword>
<dbReference type="Proteomes" id="UP000623467">
    <property type="component" value="Unassembled WGS sequence"/>
</dbReference>
<dbReference type="SUPFAM" id="SSF51905">
    <property type="entry name" value="FAD/NAD(P)-binding domain"/>
    <property type="match status" value="1"/>
</dbReference>
<dbReference type="GO" id="GO:0030246">
    <property type="term" value="F:carbohydrate binding"/>
    <property type="evidence" value="ECO:0007669"/>
    <property type="project" value="InterPro"/>
</dbReference>
<comment type="similarity">
    <text evidence="2">Belongs to the GMC oxidoreductase family.</text>
</comment>
<evidence type="ECO:0000256" key="2">
    <source>
        <dbReference type="ARBA" id="ARBA00010790"/>
    </source>
</evidence>
<dbReference type="Gene3D" id="2.60.120.200">
    <property type="match status" value="2"/>
</dbReference>
<dbReference type="Pfam" id="PF00337">
    <property type="entry name" value="Gal-bind_lectin"/>
    <property type="match status" value="2"/>
</dbReference>
<gene>
    <name evidence="7" type="ORF">MSAN_02098600</name>
</gene>
<dbReference type="InterPro" id="IPR051473">
    <property type="entry name" value="P2Ox-like"/>
</dbReference>
<dbReference type="SUPFAM" id="SSF49899">
    <property type="entry name" value="Concanavalin A-like lectins/glucanases"/>
    <property type="match status" value="2"/>
</dbReference>
<dbReference type="PANTHER" id="PTHR42784:SF1">
    <property type="entry name" value="PYRANOSE 2-OXIDASE"/>
    <property type="match status" value="1"/>
</dbReference>
<dbReference type="InterPro" id="IPR007867">
    <property type="entry name" value="GMC_OxRtase_C"/>
</dbReference>
<dbReference type="InterPro" id="IPR001079">
    <property type="entry name" value="Galectin_CRD"/>
</dbReference>
<comment type="caution">
    <text evidence="7">The sequence shown here is derived from an EMBL/GenBank/DDBJ whole genome shotgun (WGS) entry which is preliminary data.</text>
</comment>
<evidence type="ECO:0000313" key="8">
    <source>
        <dbReference type="Proteomes" id="UP000623467"/>
    </source>
</evidence>
<dbReference type="SMART" id="SM00276">
    <property type="entry name" value="GLECT"/>
    <property type="match status" value="1"/>
</dbReference>
<keyword evidence="3" id="KW-0285">Flavoprotein</keyword>
<dbReference type="Gene3D" id="3.50.50.60">
    <property type="entry name" value="FAD/NAD(P)-binding domain"/>
    <property type="match status" value="2"/>
</dbReference>
<evidence type="ECO:0000256" key="5">
    <source>
        <dbReference type="ARBA" id="ARBA00023002"/>
    </source>
</evidence>
<keyword evidence="4" id="KW-0274">FAD</keyword>
<dbReference type="OrthoDB" id="3018764at2759"/>
<keyword evidence="8" id="KW-1185">Reference proteome</keyword>
<reference evidence="7" key="1">
    <citation type="submission" date="2020-05" db="EMBL/GenBank/DDBJ databases">
        <title>Mycena genomes resolve the evolution of fungal bioluminescence.</title>
        <authorList>
            <person name="Tsai I.J."/>
        </authorList>
    </citation>
    <scope>NUCLEOTIDE SEQUENCE</scope>
    <source>
        <strain evidence="7">160909Yilan</strain>
    </source>
</reference>
<name>A0A8H6XGG5_9AGAR</name>
<dbReference type="InterPro" id="IPR036188">
    <property type="entry name" value="FAD/NAD-bd_sf"/>
</dbReference>
<proteinExistence type="inferred from homology"/>
<dbReference type="EMBL" id="JACAZH010000029">
    <property type="protein sequence ID" value="KAF7340703.1"/>
    <property type="molecule type" value="Genomic_DNA"/>
</dbReference>
<evidence type="ECO:0000256" key="4">
    <source>
        <dbReference type="ARBA" id="ARBA00022827"/>
    </source>
</evidence>
<dbReference type="AlphaFoldDB" id="A0A8H6XGG5"/>
<dbReference type="GO" id="GO:0016614">
    <property type="term" value="F:oxidoreductase activity, acting on CH-OH group of donors"/>
    <property type="evidence" value="ECO:0007669"/>
    <property type="project" value="InterPro"/>
</dbReference>
<dbReference type="SMART" id="SM00908">
    <property type="entry name" value="Gal-bind_lectin"/>
    <property type="match status" value="1"/>
</dbReference>
<dbReference type="PANTHER" id="PTHR42784">
    <property type="entry name" value="PYRANOSE 2-OXIDASE"/>
    <property type="match status" value="1"/>
</dbReference>
<evidence type="ECO:0000256" key="1">
    <source>
        <dbReference type="ARBA" id="ARBA00001974"/>
    </source>
</evidence>
<dbReference type="InterPro" id="IPR013320">
    <property type="entry name" value="ConA-like_dom_sf"/>
</dbReference>
<feature type="domain" description="Galectin" evidence="6">
    <location>
        <begin position="192"/>
        <end position="335"/>
    </location>
</feature>
<accession>A0A8H6XGG5</accession>
<feature type="domain" description="Galectin" evidence="6">
    <location>
        <begin position="25"/>
        <end position="155"/>
    </location>
</feature>
<dbReference type="PROSITE" id="PS51304">
    <property type="entry name" value="GALECTIN"/>
    <property type="match status" value="2"/>
</dbReference>
<protein>
    <submittedName>
        <fullName evidence="7">FAD/NAD(P)-binding domain-containing protein</fullName>
    </submittedName>
</protein>
<comment type="cofactor">
    <cofactor evidence="1">
        <name>FAD</name>
        <dbReference type="ChEBI" id="CHEBI:57692"/>
    </cofactor>
</comment>
<sequence>MQINTESKQSSATTVSYPICIGGKVSLELERGEPVYFEFTSSYINFYQERSSDTYINLLSADGDIILHLSVRRRENTIVFNSQPSGRGWSVEERIDLERVFKQTQAVIGFRLDADTWVVEIDYHEVKRFKQRIHKPLVAVSYDSDDQRQPFFAHECKLALAPEPAPPYPSSDVGSIPSPIHERLAQPLACGDNVTFTNPINDGGSIVFYSNTVNLVPPSGAQIDNTSVNLLSADDDFLLHLSVRSAENAIVFNSRPSGNPWGAEERIPLHGVFERTDATITIRLRSQSWVILVDGIPIASYNLRIKKPAISASYSGNDKDALVFSNPLLVTVGHTGEFVQTVAAESMAEPFDYVIVGSGIGGGVLATDLHEKNKRLGSSNSNFTSKAAGASFSRVPSVGGTGTVETSDGKAKRILVIERGGLLFNTHSLNVPRPSSRGTYGQMNDLFYNHFKVQFDMDEETAKIWKGRAVYCLGGRSTVWGLFSPRISDDTFRMHFPADVYHSLTNSFLQKAESAMFLSCPQTHSLHRAVIDKLNIRDPEARLPTTQWEWGRIASEFTDNKNFHFAKGAYSTVDRLLKAALDDPHGKGKFKTLVNSPVDRLEPAPVRDQMTQVEHVVVKDSDGRAHKIKCKNVILAAGAVESPAIVLRSIQAANRTLTDAFGPGFERDFGHITDHYIFYVALPFFYRNAANKDVLGGMNLQTDITFNQLDNTTVLANISLDASAFLPRRVVPDSELPQFIIAYILPSELQTNNSIELNKKNDPRIKVGYAKEPMLERKKKVLREFSVDVLNKLAAVLEIQFVKHEQAQARYIPLETVTVQDIELGEVGPGGVAHEMGSLPMPNNSGDEGVLDSNLQMKYGWSNVYVCDLSVFPYSPAANPTLTLAALSLRLSDHLIPPKDTLYQPIVVYNLLLQDVWVLMSKSRAKDPSFNPNSKTGTLVKIESGKSELWKRSTKETIQVYASENSQSYNVQIVEPGINALIVEPPPMD</sequence>
<evidence type="ECO:0000259" key="6">
    <source>
        <dbReference type="PROSITE" id="PS51304"/>
    </source>
</evidence>
<dbReference type="Pfam" id="PF05199">
    <property type="entry name" value="GMC_oxred_C"/>
    <property type="match status" value="1"/>
</dbReference>
<evidence type="ECO:0000313" key="7">
    <source>
        <dbReference type="EMBL" id="KAF7340703.1"/>
    </source>
</evidence>